<comment type="caution">
    <text evidence="1">The sequence shown here is derived from an EMBL/GenBank/DDBJ whole genome shotgun (WGS) entry which is preliminary data.</text>
</comment>
<protein>
    <submittedName>
        <fullName evidence="1">Uncharacterized protein</fullName>
    </submittedName>
</protein>
<dbReference type="EMBL" id="CAJOBG010105608">
    <property type="protein sequence ID" value="CAF4720669.1"/>
    <property type="molecule type" value="Genomic_DNA"/>
</dbReference>
<proteinExistence type="predicted"/>
<feature type="non-terminal residue" evidence="1">
    <location>
        <position position="36"/>
    </location>
</feature>
<feature type="non-terminal residue" evidence="1">
    <location>
        <position position="1"/>
    </location>
</feature>
<gene>
    <name evidence="1" type="ORF">OVN521_LOCUS49069</name>
</gene>
<dbReference type="Proteomes" id="UP000663866">
    <property type="component" value="Unassembled WGS sequence"/>
</dbReference>
<reference evidence="1" key="1">
    <citation type="submission" date="2021-02" db="EMBL/GenBank/DDBJ databases">
        <authorList>
            <person name="Nowell W R."/>
        </authorList>
    </citation>
    <scope>NUCLEOTIDE SEQUENCE</scope>
</reference>
<keyword evidence="2" id="KW-1185">Reference proteome</keyword>
<name>A0A821JUP4_9BILA</name>
<dbReference type="AlphaFoldDB" id="A0A821JUP4"/>
<sequence length="36" mass="4405">MIDGKKIRWSEYKQILKQRKVGQFDEQYSPDESPYL</sequence>
<organism evidence="1 2">
    <name type="scientific">Rotaria magnacalcarata</name>
    <dbReference type="NCBI Taxonomy" id="392030"/>
    <lineage>
        <taxon>Eukaryota</taxon>
        <taxon>Metazoa</taxon>
        <taxon>Spiralia</taxon>
        <taxon>Gnathifera</taxon>
        <taxon>Rotifera</taxon>
        <taxon>Eurotatoria</taxon>
        <taxon>Bdelloidea</taxon>
        <taxon>Philodinida</taxon>
        <taxon>Philodinidae</taxon>
        <taxon>Rotaria</taxon>
    </lineage>
</organism>
<accession>A0A821JUP4</accession>
<evidence type="ECO:0000313" key="2">
    <source>
        <dbReference type="Proteomes" id="UP000663866"/>
    </source>
</evidence>
<evidence type="ECO:0000313" key="1">
    <source>
        <dbReference type="EMBL" id="CAF4720669.1"/>
    </source>
</evidence>